<dbReference type="Gene3D" id="3.10.450.50">
    <property type="match status" value="1"/>
</dbReference>
<organism evidence="2 3">
    <name type="scientific">Billgrantia desiderata</name>
    <dbReference type="NCBI Taxonomy" id="52021"/>
    <lineage>
        <taxon>Bacteria</taxon>
        <taxon>Pseudomonadati</taxon>
        <taxon>Pseudomonadota</taxon>
        <taxon>Gammaproteobacteria</taxon>
        <taxon>Oceanospirillales</taxon>
        <taxon>Halomonadaceae</taxon>
        <taxon>Billgrantia</taxon>
    </lineage>
</organism>
<proteinExistence type="predicted"/>
<protein>
    <submittedName>
        <fullName evidence="2">Nuclear transport factor 2 family protein</fullName>
    </submittedName>
</protein>
<dbReference type="Pfam" id="PF12680">
    <property type="entry name" value="SnoaL_2"/>
    <property type="match status" value="1"/>
</dbReference>
<dbReference type="RefSeq" id="WP_086508011.1">
    <property type="nucleotide sequence ID" value="NZ_JABFTS010000013.1"/>
</dbReference>
<name>A0AAW4Z1R9_9GAMM</name>
<dbReference type="Proteomes" id="UP001320178">
    <property type="component" value="Unassembled WGS sequence"/>
</dbReference>
<dbReference type="EMBL" id="JABFTS010000013">
    <property type="protein sequence ID" value="MCE8053666.1"/>
    <property type="molecule type" value="Genomic_DNA"/>
</dbReference>
<feature type="domain" description="SnoaL-like" evidence="1">
    <location>
        <begin position="9"/>
        <end position="115"/>
    </location>
</feature>
<dbReference type="SUPFAM" id="SSF54427">
    <property type="entry name" value="NTF2-like"/>
    <property type="match status" value="1"/>
</dbReference>
<dbReference type="InterPro" id="IPR032710">
    <property type="entry name" value="NTF2-like_dom_sf"/>
</dbReference>
<evidence type="ECO:0000313" key="2">
    <source>
        <dbReference type="EMBL" id="MCE8053666.1"/>
    </source>
</evidence>
<dbReference type="AlphaFoldDB" id="A0AAW4Z1R9"/>
<dbReference type="InterPro" id="IPR037401">
    <property type="entry name" value="SnoaL-like"/>
</dbReference>
<accession>A0AAW4Z1R9</accession>
<gene>
    <name evidence="2" type="ORF">HOP61_20440</name>
</gene>
<comment type="caution">
    <text evidence="2">The sequence shown here is derived from an EMBL/GenBank/DDBJ whole genome shotgun (WGS) entry which is preliminary data.</text>
</comment>
<evidence type="ECO:0000313" key="3">
    <source>
        <dbReference type="Proteomes" id="UP001320178"/>
    </source>
</evidence>
<evidence type="ECO:0000259" key="1">
    <source>
        <dbReference type="Pfam" id="PF12680"/>
    </source>
</evidence>
<reference evidence="2" key="2">
    <citation type="journal article" date="2021" name="Front. Microbiol.">
        <title>Aerobic Denitrification and Heterotrophic Sulfur Oxidation in the Genus Halomonas Revealed by Six Novel Species Characterizations and Genome-Based Analysis.</title>
        <authorList>
            <person name="Wang L."/>
            <person name="Shao Z."/>
        </authorList>
    </citation>
    <scope>NUCLEOTIDE SEQUENCE</scope>
    <source>
        <strain evidence="2">MCCC 1A05776</strain>
    </source>
</reference>
<reference evidence="2" key="1">
    <citation type="submission" date="2020-05" db="EMBL/GenBank/DDBJ databases">
        <authorList>
            <person name="Wang L."/>
            <person name="Shao Z."/>
        </authorList>
    </citation>
    <scope>NUCLEOTIDE SEQUENCE</scope>
    <source>
        <strain evidence="2">MCCC 1A05776</strain>
    </source>
</reference>
<sequence length="146" mass="16983">MHRDDPLAAFCAAFNKLDKNCTELLYELYTRDVTFIDPFHRIEGVEALEAHFLKLYDNVTECRFVFHDSVRVEQQAYVTWTMQLRHPRLAGGNSVAVEGCSQLTFSTRHPGRVSRHRDYFDAGAMLYEQLPVLGGMVRWLKRRMAN</sequence>